<comment type="caution">
    <text evidence="1">The sequence shown here is derived from an EMBL/GenBank/DDBJ whole genome shotgun (WGS) entry which is preliminary data.</text>
</comment>
<proteinExistence type="predicted"/>
<sequence length="103" mass="11862">MTAILHKSLAYGNLIEECYRPGFWAEPYGEDGGWVRIDGPYWINPRWIQGIGRPRCSHCKRATHYGNSCPICREIMIKLKDLNMDRLSCFECKNLVIDISVLG</sequence>
<dbReference type="EMBL" id="CAGS01000622">
    <property type="protein sequence ID" value="CCF86007.1"/>
    <property type="molecule type" value="Genomic_DNA"/>
</dbReference>
<evidence type="ECO:0000313" key="2">
    <source>
        <dbReference type="Proteomes" id="UP000004221"/>
    </source>
</evidence>
<reference evidence="1 2" key="1">
    <citation type="journal article" date="2012" name="ISME J.">
        <title>Nitrification expanded: discovery, physiology and genomics of a nitrite-oxidizing bacterium from the phylum Chloroflexi.</title>
        <authorList>
            <person name="Sorokin D.Y."/>
            <person name="Lucker S."/>
            <person name="Vejmelkova D."/>
            <person name="Kostrikina N.A."/>
            <person name="Kleerebezem R."/>
            <person name="Rijpstra W.I."/>
            <person name="Damste J.S."/>
            <person name="Le Paslier D."/>
            <person name="Muyzer G."/>
            <person name="Wagner M."/>
            <person name="van Loosdrecht M.C."/>
            <person name="Daims H."/>
        </authorList>
    </citation>
    <scope>NUCLEOTIDE SEQUENCE [LARGE SCALE GENOMIC DNA]</scope>
    <source>
        <strain evidence="2">none</strain>
    </source>
</reference>
<dbReference type="Proteomes" id="UP000004221">
    <property type="component" value="Unassembled WGS sequence"/>
</dbReference>
<evidence type="ECO:0000313" key="1">
    <source>
        <dbReference type="EMBL" id="CCF86007.1"/>
    </source>
</evidence>
<name>I4EMU4_9BACT</name>
<gene>
    <name evidence="1" type="ORF">NITHO_6590001</name>
</gene>
<keyword evidence="2" id="KW-1185">Reference proteome</keyword>
<dbReference type="AlphaFoldDB" id="I4EMU4"/>
<accession>I4EMU4</accession>
<protein>
    <submittedName>
        <fullName evidence="1">Uncharacterized protein</fullName>
    </submittedName>
</protein>
<organism evidence="1 2">
    <name type="scientific">Nitrolancea hollandica Lb</name>
    <dbReference type="NCBI Taxonomy" id="1129897"/>
    <lineage>
        <taxon>Bacteria</taxon>
        <taxon>Pseudomonadati</taxon>
        <taxon>Thermomicrobiota</taxon>
        <taxon>Thermomicrobia</taxon>
        <taxon>Sphaerobacterales</taxon>
        <taxon>Sphaerobacterineae</taxon>
        <taxon>Sphaerobacteraceae</taxon>
        <taxon>Nitrolancea</taxon>
    </lineage>
</organism>